<feature type="transmembrane region" description="Helical" evidence="6">
    <location>
        <begin position="84"/>
        <end position="107"/>
    </location>
</feature>
<feature type="transmembrane region" description="Helical" evidence="6">
    <location>
        <begin position="255"/>
        <end position="273"/>
    </location>
</feature>
<dbReference type="InterPro" id="IPR020846">
    <property type="entry name" value="MFS_dom"/>
</dbReference>
<dbReference type="EMBL" id="VXKB01000001">
    <property type="protein sequence ID" value="KAA8717263.1"/>
    <property type="molecule type" value="Genomic_DNA"/>
</dbReference>
<organism evidence="8 9">
    <name type="scientific">Morganella psychrotolerans</name>
    <dbReference type="NCBI Taxonomy" id="368603"/>
    <lineage>
        <taxon>Bacteria</taxon>
        <taxon>Pseudomonadati</taxon>
        <taxon>Pseudomonadota</taxon>
        <taxon>Gammaproteobacteria</taxon>
        <taxon>Enterobacterales</taxon>
        <taxon>Morganellaceae</taxon>
        <taxon>Morganella</taxon>
    </lineage>
</organism>
<evidence type="ECO:0000256" key="4">
    <source>
        <dbReference type="ARBA" id="ARBA00022989"/>
    </source>
</evidence>
<feature type="domain" description="Major facilitator superfamily (MFS) profile" evidence="7">
    <location>
        <begin position="18"/>
        <end position="393"/>
    </location>
</feature>
<feature type="transmembrane region" description="Helical" evidence="6">
    <location>
        <begin position="170"/>
        <end position="192"/>
    </location>
</feature>
<keyword evidence="3 6" id="KW-0812">Transmembrane</keyword>
<feature type="transmembrane region" description="Helical" evidence="6">
    <location>
        <begin position="304"/>
        <end position="328"/>
    </location>
</feature>
<dbReference type="OrthoDB" id="9812189at2"/>
<evidence type="ECO:0000259" key="7">
    <source>
        <dbReference type="PROSITE" id="PS50850"/>
    </source>
</evidence>
<dbReference type="Gene3D" id="1.20.1250.20">
    <property type="entry name" value="MFS general substrate transporter like domains"/>
    <property type="match status" value="2"/>
</dbReference>
<feature type="transmembrane region" description="Helical" evidence="6">
    <location>
        <begin position="280"/>
        <end position="298"/>
    </location>
</feature>
<dbReference type="InterPro" id="IPR050189">
    <property type="entry name" value="MFS_Efflux_Transporters"/>
</dbReference>
<evidence type="ECO:0000256" key="5">
    <source>
        <dbReference type="ARBA" id="ARBA00023136"/>
    </source>
</evidence>
<feature type="transmembrane region" description="Helical" evidence="6">
    <location>
        <begin position="55"/>
        <end position="77"/>
    </location>
</feature>
<gene>
    <name evidence="8" type="ORF">F4V73_05225</name>
</gene>
<keyword evidence="4 6" id="KW-1133">Transmembrane helix</keyword>
<dbReference type="PANTHER" id="PTHR43124:SF3">
    <property type="entry name" value="CHLORAMPHENICOL EFFLUX PUMP RV0191"/>
    <property type="match status" value="1"/>
</dbReference>
<comment type="caution">
    <text evidence="8">The sequence shown here is derived from an EMBL/GenBank/DDBJ whole genome shotgun (WGS) entry which is preliminary data.</text>
</comment>
<dbReference type="PANTHER" id="PTHR43124">
    <property type="entry name" value="PURINE EFFLUX PUMP PBUE"/>
    <property type="match status" value="1"/>
</dbReference>
<feature type="transmembrane region" description="Helical" evidence="6">
    <location>
        <begin position="113"/>
        <end position="133"/>
    </location>
</feature>
<dbReference type="AlphaFoldDB" id="A0A5M9R9N4"/>
<keyword evidence="5 6" id="KW-0472">Membrane</keyword>
<evidence type="ECO:0000313" key="8">
    <source>
        <dbReference type="EMBL" id="KAA8717263.1"/>
    </source>
</evidence>
<name>A0A5M9R9N4_9GAMM</name>
<feature type="transmembrane region" description="Helical" evidence="6">
    <location>
        <begin position="145"/>
        <end position="164"/>
    </location>
</feature>
<evidence type="ECO:0000256" key="3">
    <source>
        <dbReference type="ARBA" id="ARBA00022692"/>
    </source>
</evidence>
<feature type="transmembrane region" description="Helical" evidence="6">
    <location>
        <begin position="340"/>
        <end position="364"/>
    </location>
</feature>
<dbReference type="PROSITE" id="PS50850">
    <property type="entry name" value="MFS"/>
    <property type="match status" value="1"/>
</dbReference>
<proteinExistence type="predicted"/>
<dbReference type="CDD" id="cd17324">
    <property type="entry name" value="MFS_NepI_like"/>
    <property type="match status" value="1"/>
</dbReference>
<evidence type="ECO:0000256" key="1">
    <source>
        <dbReference type="ARBA" id="ARBA00004651"/>
    </source>
</evidence>
<reference evidence="8 9" key="1">
    <citation type="submission" date="2019-09" db="EMBL/GenBank/DDBJ databases">
        <title>Draft genome sequence of various Type strains from the CCUG.</title>
        <authorList>
            <person name="Pineiro-Iglesias B."/>
            <person name="Tunovic T."/>
            <person name="Unosson C."/>
            <person name="Inganas E."/>
            <person name="Ohlen M."/>
            <person name="Cardew S."/>
            <person name="Jensie-Markopoulos S."/>
            <person name="Salva-Serra F."/>
            <person name="Jaen-Luchoro D."/>
            <person name="Karlsson R."/>
            <person name="Svensson-Stadler L."/>
            <person name="Chun J."/>
            <person name="Moore E."/>
        </authorList>
    </citation>
    <scope>NUCLEOTIDE SEQUENCE [LARGE SCALE GENOMIC DNA]</scope>
    <source>
        <strain evidence="8 9">CCUG 53682T</strain>
    </source>
</reference>
<dbReference type="InterPro" id="IPR011701">
    <property type="entry name" value="MFS"/>
</dbReference>
<feature type="transmembrane region" description="Helical" evidence="6">
    <location>
        <begin position="16"/>
        <end position="35"/>
    </location>
</feature>
<feature type="transmembrane region" description="Helical" evidence="6">
    <location>
        <begin position="213"/>
        <end position="235"/>
    </location>
</feature>
<dbReference type="Pfam" id="PF07690">
    <property type="entry name" value="MFS_1"/>
    <property type="match status" value="1"/>
</dbReference>
<evidence type="ECO:0000256" key="2">
    <source>
        <dbReference type="ARBA" id="ARBA00022475"/>
    </source>
</evidence>
<dbReference type="GO" id="GO:0005886">
    <property type="term" value="C:plasma membrane"/>
    <property type="evidence" value="ECO:0007669"/>
    <property type="project" value="UniProtKB-SubCell"/>
</dbReference>
<evidence type="ECO:0000256" key="6">
    <source>
        <dbReference type="SAM" id="Phobius"/>
    </source>
</evidence>
<dbReference type="GO" id="GO:0022857">
    <property type="term" value="F:transmembrane transporter activity"/>
    <property type="evidence" value="ECO:0007669"/>
    <property type="project" value="InterPro"/>
</dbReference>
<keyword evidence="2" id="KW-1003">Cell membrane</keyword>
<dbReference type="Proteomes" id="UP000322181">
    <property type="component" value="Unassembled WGS sequence"/>
</dbReference>
<dbReference type="SUPFAM" id="SSF103473">
    <property type="entry name" value="MFS general substrate transporter"/>
    <property type="match status" value="1"/>
</dbReference>
<accession>A0A5M9R9N4</accession>
<protein>
    <submittedName>
        <fullName evidence="8">MFS transporter</fullName>
    </submittedName>
</protein>
<feature type="transmembrane region" description="Helical" evidence="6">
    <location>
        <begin position="370"/>
        <end position="389"/>
    </location>
</feature>
<dbReference type="InterPro" id="IPR036259">
    <property type="entry name" value="MFS_trans_sf"/>
</dbReference>
<sequence>MSANHCLSLPSLRRGWLSVIAITLATFAVVTTEMLPVGLLSPIAADFDVPQAQVSLLLTIPAIVATLCSPLVILFAGQLNRRSLLMLLMALLMLANISAAFAGHFYVLVAARIIVGLSIGGIWAIAGGIAVRLLPARSVAAATSLIFGGVAAASVLGIPAGIMLGELTGWRGVFTIMSAFSLAILLLQMVCLPSLPCTHAPAVSRFITQWRRPVIRTGLFITLLLVTGHFMIFTFIRPLLHEDPQLQPQNLSGLLALYGIAGIAGNFLFGLLAGRHLYRAVFCIITGIILTLAGLLFLPPVMTARIPLVILWGLTYGGVSVVLMTWMIRFSAPDIEITGALYIAFFNAGIAAGSAAGGMFVSSFSLQGDIRAALGCVLAALLLTAVFIIRSRRACASAGKETTPHTMPSEY</sequence>
<evidence type="ECO:0000313" key="9">
    <source>
        <dbReference type="Proteomes" id="UP000322181"/>
    </source>
</evidence>
<dbReference type="RefSeq" id="WP_067362287.1">
    <property type="nucleotide sequence ID" value="NZ_BAAAFS010000001.1"/>
</dbReference>
<comment type="subcellular location">
    <subcellularLocation>
        <location evidence="1">Cell membrane</location>
        <topology evidence="1">Multi-pass membrane protein</topology>
    </subcellularLocation>
</comment>